<evidence type="ECO:0000259" key="3">
    <source>
        <dbReference type="PROSITE" id="PS51340"/>
    </source>
</evidence>
<keyword evidence="5" id="KW-1185">Reference proteome</keyword>
<comment type="caution">
    <text evidence="4">The sequence shown here is derived from an EMBL/GenBank/DDBJ whole genome shotgun (WGS) entry which is preliminary data.</text>
</comment>
<dbReference type="InterPro" id="IPR005302">
    <property type="entry name" value="MoCF_Sase_C"/>
</dbReference>
<dbReference type="AlphaFoldDB" id="A0A010QB21"/>
<name>A0A010QB21_9PEZI</name>
<keyword evidence="2" id="KW-0472">Membrane</keyword>
<dbReference type="PROSITE" id="PS51340">
    <property type="entry name" value="MOSC"/>
    <property type="match status" value="1"/>
</dbReference>
<sequence length="477" mass="52424">MLLQILGSLQHLRASTIVYAVIALLLPVTLTVAFILHNGEAASTRRKLRNLESIGVPANKSHMADQFDSKYALPEDTPSGTKGPIRIKSIYIHPIKSCGFIEVDRALLTKTGFAYDRCFALAAETPDPETGAVSWKLISQRTKPNMCHIHTEIYLPRKNSDQRDPLVQAGGCVLVTFSDPDPPTWAQRIETFLSNPFNPSLTPQISFIVPLNPPSTLVDEFNIGLKTFGIHARDASGLDMSRIPSVATTLLPKLKKFLAIPPNRGLTLTRCTPETLTRTTLNLAPVSYIGSPAVHGYTDQQPVNLNSLSSVHAVSALLPPENRPLDALRFRANLWVTGAPAYVEETWKRYRIIPKGNLSNNRKPRADVSPKLSVVCRTSRCTMPNVNLATATFDTENPASAEKKKGKPQPSTTLIEHRTPETGNPKALGYLGMHCVPEDDDLDEARRQGKGLYVHVGDEVEVLETGEHLYGSTANDY</sequence>
<dbReference type="GO" id="GO:0030170">
    <property type="term" value="F:pyridoxal phosphate binding"/>
    <property type="evidence" value="ECO:0007669"/>
    <property type="project" value="InterPro"/>
</dbReference>
<dbReference type="SUPFAM" id="SSF50800">
    <property type="entry name" value="PK beta-barrel domain-like"/>
    <property type="match status" value="1"/>
</dbReference>
<organism evidence="4 5">
    <name type="scientific">Colletotrichum fioriniae PJ7</name>
    <dbReference type="NCBI Taxonomy" id="1445577"/>
    <lineage>
        <taxon>Eukaryota</taxon>
        <taxon>Fungi</taxon>
        <taxon>Dikarya</taxon>
        <taxon>Ascomycota</taxon>
        <taxon>Pezizomycotina</taxon>
        <taxon>Sordariomycetes</taxon>
        <taxon>Hypocreomycetidae</taxon>
        <taxon>Glomerellales</taxon>
        <taxon>Glomerellaceae</taxon>
        <taxon>Colletotrichum</taxon>
        <taxon>Colletotrichum acutatum species complex</taxon>
    </lineage>
</organism>
<dbReference type="STRING" id="1445577.A0A010QB21"/>
<gene>
    <name evidence="4" type="ORF">CFIO01_07360</name>
</gene>
<dbReference type="SUPFAM" id="SSF141673">
    <property type="entry name" value="MOSC N-terminal domain-like"/>
    <property type="match status" value="1"/>
</dbReference>
<dbReference type="GO" id="GO:0030151">
    <property type="term" value="F:molybdenum ion binding"/>
    <property type="evidence" value="ECO:0007669"/>
    <property type="project" value="InterPro"/>
</dbReference>
<dbReference type="eggNOG" id="KOG2362">
    <property type="taxonomic scope" value="Eukaryota"/>
</dbReference>
<keyword evidence="2" id="KW-0812">Transmembrane</keyword>
<evidence type="ECO:0000313" key="4">
    <source>
        <dbReference type="EMBL" id="EXF73895.1"/>
    </source>
</evidence>
<reference evidence="4 5" key="1">
    <citation type="submission" date="2014-02" db="EMBL/GenBank/DDBJ databases">
        <title>The genome sequence of Colletotrichum fioriniae PJ7.</title>
        <authorList>
            <person name="Baroncelli R."/>
            <person name="Thon M.R."/>
        </authorList>
    </citation>
    <scope>NUCLEOTIDE SEQUENCE [LARGE SCALE GENOMIC DNA]</scope>
    <source>
        <strain evidence="4 5">PJ7</strain>
    </source>
</reference>
<dbReference type="InterPro" id="IPR011037">
    <property type="entry name" value="Pyrv_Knase-like_insert_dom_sf"/>
</dbReference>
<feature type="region of interest" description="Disordered" evidence="1">
    <location>
        <begin position="395"/>
        <end position="423"/>
    </location>
</feature>
<keyword evidence="2" id="KW-1133">Transmembrane helix</keyword>
<proteinExistence type="predicted"/>
<protein>
    <recommendedName>
        <fullName evidence="3">MOSC domain-containing protein</fullName>
    </recommendedName>
</protein>
<accession>A0A010QB21</accession>
<dbReference type="KEGG" id="cfj:CFIO01_07360"/>
<dbReference type="GO" id="GO:0003824">
    <property type="term" value="F:catalytic activity"/>
    <property type="evidence" value="ECO:0007669"/>
    <property type="project" value="InterPro"/>
</dbReference>
<dbReference type="Pfam" id="PF03476">
    <property type="entry name" value="MOSC_N"/>
    <property type="match status" value="1"/>
</dbReference>
<feature type="domain" description="MOSC" evidence="3">
    <location>
        <begin position="278"/>
        <end position="463"/>
    </location>
</feature>
<evidence type="ECO:0000313" key="5">
    <source>
        <dbReference type="Proteomes" id="UP000020467"/>
    </source>
</evidence>
<dbReference type="OrthoDB" id="17255at2759"/>
<evidence type="ECO:0000256" key="1">
    <source>
        <dbReference type="SAM" id="MobiDB-lite"/>
    </source>
</evidence>
<feature type="transmembrane region" description="Helical" evidence="2">
    <location>
        <begin position="16"/>
        <end position="36"/>
    </location>
</feature>
<dbReference type="Pfam" id="PF03473">
    <property type="entry name" value="MOSC"/>
    <property type="match status" value="1"/>
</dbReference>
<dbReference type="EMBL" id="JARH01001034">
    <property type="protein sequence ID" value="EXF73895.1"/>
    <property type="molecule type" value="Genomic_DNA"/>
</dbReference>
<dbReference type="Proteomes" id="UP000020467">
    <property type="component" value="Unassembled WGS sequence"/>
</dbReference>
<dbReference type="HOGENOM" id="CLU_028286_7_1_1"/>
<dbReference type="InterPro" id="IPR005303">
    <property type="entry name" value="MOCOS_middle"/>
</dbReference>
<evidence type="ECO:0000256" key="2">
    <source>
        <dbReference type="SAM" id="Phobius"/>
    </source>
</evidence>